<dbReference type="EMBL" id="JAAYUN010000018">
    <property type="protein sequence ID" value="NLJ21695.1"/>
    <property type="molecule type" value="Genomic_DNA"/>
</dbReference>
<feature type="domain" description="CBS" evidence="5">
    <location>
        <begin position="50"/>
        <end position="109"/>
    </location>
</feature>
<proteinExistence type="predicted"/>
<evidence type="ECO:0000256" key="4">
    <source>
        <dbReference type="SAM" id="MobiDB-lite"/>
    </source>
</evidence>
<dbReference type="RefSeq" id="WP_157863748.1">
    <property type="nucleotide sequence ID" value="NZ_CAJYDL010000001.1"/>
</dbReference>
<feature type="domain" description="CBS" evidence="5">
    <location>
        <begin position="193"/>
        <end position="248"/>
    </location>
</feature>
<organism evidence="6 7">
    <name type="scientific">Methanothrix soehngenii</name>
    <name type="common">Methanosaeta concilii</name>
    <dbReference type="NCBI Taxonomy" id="2223"/>
    <lineage>
        <taxon>Archaea</taxon>
        <taxon>Methanobacteriati</taxon>
        <taxon>Methanobacteriota</taxon>
        <taxon>Stenosarchaea group</taxon>
        <taxon>Methanomicrobia</taxon>
        <taxon>Methanotrichales</taxon>
        <taxon>Methanotrichaceae</taxon>
        <taxon>Methanothrix</taxon>
    </lineage>
</organism>
<keyword evidence="2" id="KW-0486">Methionine biosynthesis</keyword>
<dbReference type="GeneID" id="10461516"/>
<gene>
    <name evidence="6" type="ORF">GX426_01100</name>
</gene>
<evidence type="ECO:0000256" key="3">
    <source>
        <dbReference type="PROSITE-ProRule" id="PRU00703"/>
    </source>
</evidence>
<evidence type="ECO:0000256" key="1">
    <source>
        <dbReference type="ARBA" id="ARBA00023122"/>
    </source>
</evidence>
<dbReference type="GO" id="GO:0009086">
    <property type="term" value="P:methionine biosynthetic process"/>
    <property type="evidence" value="ECO:0007669"/>
    <property type="project" value="UniProtKB-KW"/>
</dbReference>
<sequence length="325" mass="35575">MSNGPTSGKEITRIPQRNDRMPRAPGSGERGPLQFDSRHAKHISEVLSAASPDVVTVPPTTTIMGAIKTMTFYGFSRLPIADAGTKRLLGFVTSVDVVDFLGGGLRHNLLQEKYQGNIFTAINADIREIMSSKLIYASENTSLHDVLKLMYEKNVGGLPIVDEDSRIKGIITEEDFVRSCRGVDTGLVVESFMSPNVVTAPAQTTIEKMTRMIIQKGFRRMPVVQDGVLMGMVTASDIMKYLGSGDAFEKVVTGDIGEVMNQPIKSLIKRSLITIEKKMDLGHAARKMMDNEIGSMPVMDRGSLAGILTERDFVRALAENRGILP</sequence>
<dbReference type="PANTHER" id="PTHR43080:SF2">
    <property type="entry name" value="CBS DOMAIN-CONTAINING PROTEIN"/>
    <property type="match status" value="1"/>
</dbReference>
<dbReference type="SUPFAM" id="SSF54631">
    <property type="entry name" value="CBS-domain pair"/>
    <property type="match status" value="3"/>
</dbReference>
<dbReference type="Proteomes" id="UP000544742">
    <property type="component" value="Unassembled WGS sequence"/>
</dbReference>
<dbReference type="InterPro" id="IPR000644">
    <property type="entry name" value="CBS_dom"/>
</dbReference>
<name>A0A7K4AFJ6_METSH</name>
<dbReference type="Gene3D" id="3.10.580.10">
    <property type="entry name" value="CBS-domain"/>
    <property type="match status" value="2"/>
</dbReference>
<dbReference type="CDD" id="cd17779">
    <property type="entry name" value="CBS_archAMPK_gamma-repeat1"/>
    <property type="match status" value="1"/>
</dbReference>
<protein>
    <submittedName>
        <fullName evidence="6">CBS domain-containing protein</fullName>
    </submittedName>
</protein>
<keyword evidence="1 3" id="KW-0129">CBS domain</keyword>
<keyword evidence="2" id="KW-0028">Amino-acid biosynthesis</keyword>
<evidence type="ECO:0000256" key="2">
    <source>
        <dbReference type="ARBA" id="ARBA00023167"/>
    </source>
</evidence>
<dbReference type="Pfam" id="PF00571">
    <property type="entry name" value="CBS"/>
    <property type="match status" value="4"/>
</dbReference>
<evidence type="ECO:0000313" key="7">
    <source>
        <dbReference type="Proteomes" id="UP000544742"/>
    </source>
</evidence>
<evidence type="ECO:0000313" key="6">
    <source>
        <dbReference type="EMBL" id="NLJ21695.1"/>
    </source>
</evidence>
<evidence type="ECO:0000259" key="5">
    <source>
        <dbReference type="PROSITE" id="PS51371"/>
    </source>
</evidence>
<dbReference type="PROSITE" id="PS51371">
    <property type="entry name" value="CBS"/>
    <property type="match status" value="4"/>
</dbReference>
<dbReference type="AlphaFoldDB" id="A0A7K4AFJ6"/>
<comment type="caution">
    <text evidence="6">The sequence shown here is derived from an EMBL/GenBank/DDBJ whole genome shotgun (WGS) entry which is preliminary data.</text>
</comment>
<feature type="compositionally biased region" description="Basic and acidic residues" evidence="4">
    <location>
        <begin position="10"/>
        <end position="22"/>
    </location>
</feature>
<dbReference type="SMART" id="SM00116">
    <property type="entry name" value="CBS"/>
    <property type="match status" value="4"/>
</dbReference>
<dbReference type="InterPro" id="IPR046342">
    <property type="entry name" value="CBS_dom_sf"/>
</dbReference>
<dbReference type="CDD" id="cd04631">
    <property type="entry name" value="CBS_archAMPK_gamma-repeat2"/>
    <property type="match status" value="1"/>
</dbReference>
<dbReference type="PANTHER" id="PTHR43080">
    <property type="entry name" value="CBS DOMAIN-CONTAINING PROTEIN CBSX3, MITOCHONDRIAL"/>
    <property type="match status" value="1"/>
</dbReference>
<reference evidence="6 7" key="1">
    <citation type="journal article" date="2020" name="Biotechnol. Biofuels">
        <title>New insights from the biogas microbiome by comprehensive genome-resolved metagenomics of nearly 1600 species originating from multiple anaerobic digesters.</title>
        <authorList>
            <person name="Campanaro S."/>
            <person name="Treu L."/>
            <person name="Rodriguez-R L.M."/>
            <person name="Kovalovszki A."/>
            <person name="Ziels R.M."/>
            <person name="Maus I."/>
            <person name="Zhu X."/>
            <person name="Kougias P.G."/>
            <person name="Basile A."/>
            <person name="Luo G."/>
            <person name="Schluter A."/>
            <person name="Konstantinidis K.T."/>
            <person name="Angelidaki I."/>
        </authorList>
    </citation>
    <scope>NUCLEOTIDE SEQUENCE [LARGE SCALE GENOMIC DNA]</scope>
    <source>
        <strain evidence="6">AS27yjCOA_157</strain>
    </source>
</reference>
<dbReference type="InterPro" id="IPR051257">
    <property type="entry name" value="Diverse_CBS-Domain"/>
</dbReference>
<feature type="domain" description="CBS" evidence="5">
    <location>
        <begin position="130"/>
        <end position="191"/>
    </location>
</feature>
<accession>A0A7K4AFJ6</accession>
<feature type="domain" description="CBS" evidence="5">
    <location>
        <begin position="268"/>
        <end position="323"/>
    </location>
</feature>
<feature type="region of interest" description="Disordered" evidence="4">
    <location>
        <begin position="1"/>
        <end position="34"/>
    </location>
</feature>